<dbReference type="Pfam" id="PF00722">
    <property type="entry name" value="Glyco_hydro_16"/>
    <property type="match status" value="1"/>
</dbReference>
<dbReference type="Gene3D" id="1.20.1270.90">
    <property type="entry name" value="AF1782-like"/>
    <property type="match status" value="1"/>
</dbReference>
<evidence type="ECO:0000313" key="3">
    <source>
        <dbReference type="EMBL" id="MBD2845044.1"/>
    </source>
</evidence>
<name>A0A927BT44_9BACL</name>
<comment type="caution">
    <text evidence="3">The sequence shown here is derived from an EMBL/GenBank/DDBJ whole genome shotgun (WGS) entry which is preliminary data.</text>
</comment>
<accession>A0A927BT44</accession>
<reference evidence="3" key="1">
    <citation type="submission" date="2020-09" db="EMBL/GenBank/DDBJ databases">
        <title>A novel bacterium of genus Paenibacillus, isolated from South China Sea.</title>
        <authorList>
            <person name="Huang H."/>
            <person name="Mo K."/>
            <person name="Hu Y."/>
        </authorList>
    </citation>
    <scope>NUCLEOTIDE SEQUENCE</scope>
    <source>
        <strain evidence="3">IB182496</strain>
    </source>
</reference>
<dbReference type="GO" id="GO:0016052">
    <property type="term" value="P:carbohydrate catabolic process"/>
    <property type="evidence" value="ECO:0007669"/>
    <property type="project" value="InterPro"/>
</dbReference>
<dbReference type="PROSITE" id="PS51762">
    <property type="entry name" value="GH16_2"/>
    <property type="match status" value="1"/>
</dbReference>
<feature type="domain" description="GH16" evidence="2">
    <location>
        <begin position="798"/>
        <end position="1062"/>
    </location>
</feature>
<dbReference type="PANTHER" id="PTHR10963">
    <property type="entry name" value="GLYCOSYL HYDROLASE-RELATED"/>
    <property type="match status" value="1"/>
</dbReference>
<dbReference type="GO" id="GO:0004553">
    <property type="term" value="F:hydrolase activity, hydrolyzing O-glycosyl compounds"/>
    <property type="evidence" value="ECO:0007669"/>
    <property type="project" value="InterPro"/>
</dbReference>
<dbReference type="InterPro" id="IPR010502">
    <property type="entry name" value="Carb-bd_dom_fam9"/>
</dbReference>
<proteinExistence type="inferred from homology"/>
<gene>
    <name evidence="3" type="ORF">IDH44_07565</name>
</gene>
<dbReference type="RefSeq" id="WP_190916251.1">
    <property type="nucleotide sequence ID" value="NZ_JACXIZ010000013.1"/>
</dbReference>
<comment type="similarity">
    <text evidence="1">Belongs to the glycosyl hydrolase 16 family.</text>
</comment>
<evidence type="ECO:0000259" key="2">
    <source>
        <dbReference type="PROSITE" id="PS51762"/>
    </source>
</evidence>
<dbReference type="InterPro" id="IPR013320">
    <property type="entry name" value="ConA-like_dom_sf"/>
</dbReference>
<dbReference type="SUPFAM" id="SSF49899">
    <property type="entry name" value="Concanavalin A-like lectins/glucanases"/>
    <property type="match status" value="1"/>
</dbReference>
<keyword evidence="4" id="KW-1185">Reference proteome</keyword>
<dbReference type="InterPro" id="IPR000757">
    <property type="entry name" value="Beta-glucanase-like"/>
</dbReference>
<sequence>MRLWRLRKQLVGIMVISLLTGMWGGGWSWPAAAADIWTVDEDWESYATDDVPAGAWSVGAVKGGVKVAAAPGGTGLAVRLHNDADVGNTNKSNVYLKRSFEPVESGRIAVRFSYLSVNKKWNRMLHLNNLGNMDRYVALNETGSAFTYTVGGASGVLLEQYEANRWYEIEVVVNLDTQQVEAIAVDGDRKAEGVPLGAPVTRIASLFTMTGDTMGGADYYIDNLRVYRPEPAFVLQNWPTTLMLPAAGERSGALAAAVADQVYGTIPVQELLWSVSPAVEGFALDGTSGSWTLSSDTVPATVSVRAASAEAPSVYAERQLELIPYTEQLDRLVLSATETVYLPPGGSAASEPFAAVAVGMADEVLEGGPLTWSLPGSPAGMSIDAVTGRLTVEHDAAAAATLVRAALTERPDIYGELSFVPQPRYQVADDYEDGMPESYTVSEVRGSVQVAPGGRASGHALELRNDHTVGNGQKSVVSFRRAVEPVTEGKAVVEFDYYTERKTYHRMLYAYDATEPIVRIDGNNTSITYRIGDTTGTLLDTYEPQRWYRFRLELDLTAQLVTAIEVDGDRKAADLPFASPVDALRSLYAATADTFATAAFRIDHLRVGPDAELLELDRVAQDKRALELVSPVRADLPHTGADAGSAIAWSASIPGVVGENGELLRDWEDGPSTVDMMAELVYGGAADVKVFPDTVVYPRSSSVISQVYDIVPSGAARVAIPEEGDAVRVYTAAVYDQFGQPMPTEAVNWSLEEATPGVTLVAATGELTIEPAAQAGTVGLTASSVGTPWVQTTKRVVLYWDDPPVNDKPGWELTFHDNFINPQLDESKWNPHYHYAGTPANYVLEDGLLKLRLTPGTGSTHVTTKRFGVEGEVLPDTFEDFSQQYGLFEMRAKVYRAGPYDPGGPVTGGYHSAFWMMPFNPNYAAQQGYSGLNHGTPVVGVKKTYDEVMEIDAYEYNWQAYHFGQGYPPALLKSNENFAPELTFDPKDDFHVYTLEWNREQLIFYLDGEETWRADRSAHTPFFMYLSLYEGSGWTGTPDLDPSTYPKDFAIDYIKVYQYAQGAQIALTGADDAFGQLDVPDVRLYDEVFRQEGEYRLELDPYRTTYEVALPDGTTAPPVIAGRAYHAETAVTVTQAVYFPGTADVTVAPHDGTPARTYAIRFVRESDRTEPFPLAAEIQQVKRILAAAEPGTAYNQYPQAAIDALLDAEEEARLAWDSALTQTALDEALADLQAALDDFAAAEVLPVASYGTPLIDGSVDALWTAAETLEVDKPDKGTTDSEAQVRVMWDEDNLYVLAEVTDDTPHSVSPSTNAPWNSDSIEVFLDEWNIRQNFVDGVRQIRADRDGQVSGKTKNGYTRDVYEVELADVEAVAVAYAGGYRVEMKIPFAEATGTAGSVMGFDLQLNDTFAGTAQDATLVFRGGGSAPPGQWSRLRLVGP</sequence>
<dbReference type="GO" id="GO:0030246">
    <property type="term" value="F:carbohydrate binding"/>
    <property type="evidence" value="ECO:0007669"/>
    <property type="project" value="InterPro"/>
</dbReference>
<evidence type="ECO:0000313" key="4">
    <source>
        <dbReference type="Proteomes" id="UP000621560"/>
    </source>
</evidence>
<dbReference type="CDD" id="cd08023">
    <property type="entry name" value="GH16_laminarinase_like"/>
    <property type="match status" value="1"/>
</dbReference>
<dbReference type="InterPro" id="IPR050546">
    <property type="entry name" value="Glycosyl_Hydrlase_16"/>
</dbReference>
<dbReference type="Gene3D" id="2.60.40.1190">
    <property type="match status" value="1"/>
</dbReference>
<protein>
    <submittedName>
        <fullName evidence="3">Family 16 glycosylhydrolase</fullName>
    </submittedName>
</protein>
<dbReference type="Gene3D" id="2.60.120.200">
    <property type="match status" value="1"/>
</dbReference>
<dbReference type="Proteomes" id="UP000621560">
    <property type="component" value="Unassembled WGS sequence"/>
</dbReference>
<dbReference type="Pfam" id="PF20578">
    <property type="entry name" value="aBig_2"/>
    <property type="match status" value="1"/>
</dbReference>
<dbReference type="EMBL" id="JACXIZ010000013">
    <property type="protein sequence ID" value="MBD2845044.1"/>
    <property type="molecule type" value="Genomic_DNA"/>
</dbReference>
<dbReference type="InterPro" id="IPR046780">
    <property type="entry name" value="aBig_2"/>
</dbReference>
<dbReference type="Pfam" id="PF06452">
    <property type="entry name" value="CBM9_1"/>
    <property type="match status" value="1"/>
</dbReference>
<dbReference type="SUPFAM" id="SSF49344">
    <property type="entry name" value="CBD9-like"/>
    <property type="match status" value="1"/>
</dbReference>
<dbReference type="PANTHER" id="PTHR10963:SF55">
    <property type="entry name" value="GLYCOSIDE HYDROLASE FAMILY 16 PROTEIN"/>
    <property type="match status" value="1"/>
</dbReference>
<organism evidence="3 4">
    <name type="scientific">Paenibacillus sabuli</name>
    <dbReference type="NCBI Taxonomy" id="2772509"/>
    <lineage>
        <taxon>Bacteria</taxon>
        <taxon>Bacillati</taxon>
        <taxon>Bacillota</taxon>
        <taxon>Bacilli</taxon>
        <taxon>Bacillales</taxon>
        <taxon>Paenibacillaceae</taxon>
        <taxon>Paenibacillus</taxon>
    </lineage>
</organism>
<evidence type="ECO:0000256" key="1">
    <source>
        <dbReference type="ARBA" id="ARBA00006865"/>
    </source>
</evidence>